<dbReference type="SMART" id="SM01243">
    <property type="entry name" value="IRF-3"/>
    <property type="match status" value="1"/>
</dbReference>
<keyword evidence="5" id="KW-0804">Transcription</keyword>
<name>A0A8J1L7K5_XENLA</name>
<dbReference type="GeneID" id="108695903"/>
<dbReference type="Gene3D" id="1.10.10.10">
    <property type="entry name" value="Winged helix-like DNA-binding domain superfamily/Winged helix DNA-binding domain"/>
    <property type="match status" value="1"/>
</dbReference>
<dbReference type="OrthoDB" id="8691508at2759"/>
<evidence type="ECO:0000256" key="5">
    <source>
        <dbReference type="ARBA" id="ARBA00023163"/>
    </source>
</evidence>
<dbReference type="InterPro" id="IPR008984">
    <property type="entry name" value="SMAD_FHA_dom_sf"/>
</dbReference>
<dbReference type="GO" id="GO:0045944">
    <property type="term" value="P:positive regulation of transcription by RNA polymerase II"/>
    <property type="evidence" value="ECO:0007669"/>
    <property type="project" value="UniProtKB-ARBA"/>
</dbReference>
<dbReference type="Pfam" id="PF10401">
    <property type="entry name" value="IRF-3"/>
    <property type="match status" value="1"/>
</dbReference>
<dbReference type="PROSITE" id="PS51507">
    <property type="entry name" value="IRF_2"/>
    <property type="match status" value="1"/>
</dbReference>
<dbReference type="KEGG" id="xla:108695903"/>
<evidence type="ECO:0000256" key="6">
    <source>
        <dbReference type="ARBA" id="ARBA00023242"/>
    </source>
</evidence>
<organism evidence="8 10">
    <name type="scientific">Xenopus laevis</name>
    <name type="common">African clawed frog</name>
    <dbReference type="NCBI Taxonomy" id="8355"/>
    <lineage>
        <taxon>Eukaryota</taxon>
        <taxon>Metazoa</taxon>
        <taxon>Chordata</taxon>
        <taxon>Craniata</taxon>
        <taxon>Vertebrata</taxon>
        <taxon>Euteleostomi</taxon>
        <taxon>Amphibia</taxon>
        <taxon>Batrachia</taxon>
        <taxon>Anura</taxon>
        <taxon>Pipoidea</taxon>
        <taxon>Pipidae</taxon>
        <taxon>Xenopodinae</taxon>
        <taxon>Xenopus</taxon>
        <taxon>Xenopus</taxon>
    </lineage>
</organism>
<dbReference type="GO" id="GO:0006357">
    <property type="term" value="P:regulation of transcription by RNA polymerase II"/>
    <property type="evidence" value="ECO:0000318"/>
    <property type="project" value="GO_Central"/>
</dbReference>
<protein>
    <submittedName>
        <fullName evidence="9 10">Interferon regulatory factor 3</fullName>
    </submittedName>
</protein>
<dbReference type="SMART" id="SM00348">
    <property type="entry name" value="IRF"/>
    <property type="match status" value="1"/>
</dbReference>
<evidence type="ECO:0000256" key="2">
    <source>
        <dbReference type="ARBA" id="ARBA00023015"/>
    </source>
</evidence>
<dbReference type="InterPro" id="IPR019471">
    <property type="entry name" value="Interferon_reg_factor-3"/>
</dbReference>
<dbReference type="PANTHER" id="PTHR11949:SF1">
    <property type="entry name" value="INTERFERON REGULATORY FACTOR 3"/>
    <property type="match status" value="1"/>
</dbReference>
<keyword evidence="4" id="KW-0010">Activator</keyword>
<dbReference type="RefSeq" id="XP_041425541.1">
    <property type="nucleotide sequence ID" value="XM_041569607.1"/>
</dbReference>
<dbReference type="AlphaFoldDB" id="A0A8J1L7K5"/>
<sequence>MSAQKPHFLSWVLSQIDSQRFPGLEWMNQERTLFRVPWKHGSRQDLCEDNYKIFKAWAIVSGKYNPQRDEPDLPTWKRNFRSALRQNNGVRMIQNNSLEPVNPHKVYELKRNPGAEDSGLYAGNQGAPILPLASNNAALHGTGLYLCAESQLYTVESVDTSNGLFLQEAWNSGMPSHDGFDGGATAAAACTEIALYNAHEVQNSAQAEVVSEQNQDMMLQTQIMAQLFPGNIFETKFKVEVYYRGTLITETEVNNPRGFYVTSQEHPAPGPYLEHMEHMVLPAPTAILNQKVAKEICRVLEKMKDGVCVEMRDGSICGKRQGKCRVFYSMTKTPSTPDEMESREIDKYGYTVLYSLQQFISELTSFLQGTTRESPRYTIWMCLGEAWPDDRPWEKKFVMVKITPIAMKDVHELSYRTGASSLQSDEVNLQFSDSFSSLENMLSLLKDMGEIMEY</sequence>
<dbReference type="RefSeq" id="XP_041425542.1">
    <property type="nucleotide sequence ID" value="XM_041569608.1"/>
</dbReference>
<dbReference type="InterPro" id="IPR017855">
    <property type="entry name" value="SMAD-like_dom_sf"/>
</dbReference>
<dbReference type="Pfam" id="PF00605">
    <property type="entry name" value="IRF"/>
    <property type="match status" value="1"/>
</dbReference>
<comment type="subcellular location">
    <subcellularLocation>
        <location evidence="1">Nucleus</location>
    </subcellularLocation>
</comment>
<dbReference type="Proteomes" id="UP000186698">
    <property type="component" value="Chromosome 7L"/>
</dbReference>
<evidence type="ECO:0000313" key="8">
    <source>
        <dbReference type="Proteomes" id="UP000186698"/>
    </source>
</evidence>
<dbReference type="GO" id="GO:0002376">
    <property type="term" value="P:immune system process"/>
    <property type="evidence" value="ECO:0000318"/>
    <property type="project" value="GO_Central"/>
</dbReference>
<accession>A0A8J1L7K5</accession>
<evidence type="ECO:0000259" key="7">
    <source>
        <dbReference type="PROSITE" id="PS51507"/>
    </source>
</evidence>
<dbReference type="GO" id="GO:0005634">
    <property type="term" value="C:nucleus"/>
    <property type="evidence" value="ECO:0000318"/>
    <property type="project" value="GO_Central"/>
</dbReference>
<dbReference type="SUPFAM" id="SSF46785">
    <property type="entry name" value="Winged helix' DNA-binding domain"/>
    <property type="match status" value="1"/>
</dbReference>
<proteinExistence type="predicted"/>
<evidence type="ECO:0000256" key="1">
    <source>
        <dbReference type="ARBA" id="ARBA00004123"/>
    </source>
</evidence>
<gene>
    <name evidence="9 10" type="primary">LOC108695903</name>
</gene>
<dbReference type="CDD" id="cd00103">
    <property type="entry name" value="IRF"/>
    <property type="match status" value="1"/>
</dbReference>
<dbReference type="GO" id="GO:0000981">
    <property type="term" value="F:DNA-binding transcription factor activity, RNA polymerase II-specific"/>
    <property type="evidence" value="ECO:0000318"/>
    <property type="project" value="GO_Central"/>
</dbReference>
<dbReference type="PANTHER" id="PTHR11949">
    <property type="entry name" value="INTERFERON REGULATORY FACTOR"/>
    <property type="match status" value="1"/>
</dbReference>
<evidence type="ECO:0000313" key="9">
    <source>
        <dbReference type="RefSeq" id="XP_041425541.1"/>
    </source>
</evidence>
<dbReference type="InterPro" id="IPR001346">
    <property type="entry name" value="Interferon_reg_fact_DNA-bd_dom"/>
</dbReference>
<keyword evidence="3" id="KW-0238">DNA-binding</keyword>
<reference evidence="9 10" key="1">
    <citation type="submission" date="2025-04" db="UniProtKB">
        <authorList>
            <consortium name="RefSeq"/>
        </authorList>
    </citation>
    <scope>IDENTIFICATION</scope>
    <source>
        <strain evidence="9 10">J_2021</strain>
        <tissue evidence="9 10">Erythrocytes</tissue>
    </source>
</reference>
<dbReference type="PRINTS" id="PR00267">
    <property type="entry name" value="INTFRNREGFCT"/>
</dbReference>
<evidence type="ECO:0000256" key="4">
    <source>
        <dbReference type="ARBA" id="ARBA00023159"/>
    </source>
</evidence>
<dbReference type="InterPro" id="IPR036390">
    <property type="entry name" value="WH_DNA-bd_sf"/>
</dbReference>
<keyword evidence="2" id="KW-0805">Transcription regulation</keyword>
<dbReference type="Gene3D" id="2.60.200.10">
    <property type="match status" value="1"/>
</dbReference>
<keyword evidence="6" id="KW-0539">Nucleus</keyword>
<dbReference type="SUPFAM" id="SSF49879">
    <property type="entry name" value="SMAD/FHA domain"/>
    <property type="match status" value="1"/>
</dbReference>
<keyword evidence="8" id="KW-1185">Reference proteome</keyword>
<evidence type="ECO:0000313" key="10">
    <source>
        <dbReference type="RefSeq" id="XP_041425542.1"/>
    </source>
</evidence>
<feature type="domain" description="IRF tryptophan pentad repeat" evidence="7">
    <location>
        <begin position="5"/>
        <end position="111"/>
    </location>
</feature>
<evidence type="ECO:0000256" key="3">
    <source>
        <dbReference type="ARBA" id="ARBA00023125"/>
    </source>
</evidence>
<dbReference type="GO" id="GO:0000978">
    <property type="term" value="F:RNA polymerase II cis-regulatory region sequence-specific DNA binding"/>
    <property type="evidence" value="ECO:0000318"/>
    <property type="project" value="GO_Central"/>
</dbReference>
<dbReference type="InterPro" id="IPR036388">
    <property type="entry name" value="WH-like_DNA-bd_sf"/>
</dbReference>
<dbReference type="FunFam" id="1.10.10.10:FF:000041">
    <property type="entry name" value="Interferon regulatory factor 4"/>
    <property type="match status" value="1"/>
</dbReference>